<organism evidence="2 3">
    <name type="scientific">Desulfonispora thiosulfatigenes DSM 11270</name>
    <dbReference type="NCBI Taxonomy" id="656914"/>
    <lineage>
        <taxon>Bacteria</taxon>
        <taxon>Bacillati</taxon>
        <taxon>Bacillota</taxon>
        <taxon>Clostridia</taxon>
        <taxon>Eubacteriales</taxon>
        <taxon>Peptococcaceae</taxon>
        <taxon>Desulfonispora</taxon>
    </lineage>
</organism>
<proteinExistence type="predicted"/>
<evidence type="ECO:0000313" key="2">
    <source>
        <dbReference type="EMBL" id="SMB86077.1"/>
    </source>
</evidence>
<evidence type="ECO:0000256" key="1">
    <source>
        <dbReference type="SAM" id="Phobius"/>
    </source>
</evidence>
<evidence type="ECO:0000313" key="3">
    <source>
        <dbReference type="Proteomes" id="UP000192731"/>
    </source>
</evidence>
<sequence>MEKPKHPSEDLNELEEWTENQYNPGHYIGGKVPHHMKKINKIYFIFLLGILSLLGGIVIGGYLYKTFENEIISGLATILTIVTCMRGYTCYKHRNE</sequence>
<feature type="transmembrane region" description="Helical" evidence="1">
    <location>
        <begin position="42"/>
        <end position="65"/>
    </location>
</feature>
<feature type="transmembrane region" description="Helical" evidence="1">
    <location>
        <begin position="71"/>
        <end position="91"/>
    </location>
</feature>
<keyword evidence="3" id="KW-1185">Reference proteome</keyword>
<dbReference type="AlphaFoldDB" id="A0A1W1UY92"/>
<dbReference type="Proteomes" id="UP000192731">
    <property type="component" value="Unassembled WGS sequence"/>
</dbReference>
<reference evidence="2 3" key="1">
    <citation type="submission" date="2017-04" db="EMBL/GenBank/DDBJ databases">
        <authorList>
            <person name="Afonso C.L."/>
            <person name="Miller P.J."/>
            <person name="Scott M.A."/>
            <person name="Spackman E."/>
            <person name="Goraichik I."/>
            <person name="Dimitrov K.M."/>
            <person name="Suarez D.L."/>
            <person name="Swayne D.E."/>
        </authorList>
    </citation>
    <scope>NUCLEOTIDE SEQUENCE [LARGE SCALE GENOMIC DNA]</scope>
    <source>
        <strain evidence="2 3">DSM 11270</strain>
    </source>
</reference>
<keyword evidence="1" id="KW-0472">Membrane</keyword>
<dbReference type="RefSeq" id="WP_084052509.1">
    <property type="nucleotide sequence ID" value="NZ_FWWT01000013.1"/>
</dbReference>
<accession>A0A1W1UY92</accession>
<protein>
    <submittedName>
        <fullName evidence="2">Uncharacterized protein</fullName>
    </submittedName>
</protein>
<dbReference type="OrthoDB" id="1809933at2"/>
<gene>
    <name evidence="2" type="ORF">SAMN00017405_1112</name>
</gene>
<dbReference type="STRING" id="656914.SAMN00017405_1112"/>
<dbReference type="EMBL" id="FWWT01000013">
    <property type="protein sequence ID" value="SMB86077.1"/>
    <property type="molecule type" value="Genomic_DNA"/>
</dbReference>
<keyword evidence="1" id="KW-0812">Transmembrane</keyword>
<keyword evidence="1" id="KW-1133">Transmembrane helix</keyword>
<name>A0A1W1UY92_DESTI</name>